<organism evidence="26 27">
    <name type="scientific">Kribbibacterium absianum</name>
    <dbReference type="NCBI Taxonomy" id="3044210"/>
    <lineage>
        <taxon>Bacteria</taxon>
        <taxon>Bacillati</taxon>
        <taxon>Actinomycetota</taxon>
        <taxon>Coriobacteriia</taxon>
        <taxon>Coriobacteriales</taxon>
        <taxon>Kribbibacteriaceae</taxon>
        <taxon>Kribbibacterium</taxon>
    </lineage>
</organism>
<evidence type="ECO:0000256" key="6">
    <source>
        <dbReference type="ARBA" id="ARBA00012487"/>
    </source>
</evidence>
<feature type="transmembrane region" description="Helical" evidence="25">
    <location>
        <begin position="61"/>
        <end position="78"/>
    </location>
</feature>
<evidence type="ECO:0000313" key="26">
    <source>
        <dbReference type="EMBL" id="MDJ1129006.1"/>
    </source>
</evidence>
<keyword evidence="8" id="KW-1003">Cell membrane</keyword>
<keyword evidence="9" id="KW-0444">Lipid biosynthesis</keyword>
<protein>
    <recommendedName>
        <fullName evidence="7">Phosphatidate cytidylyltransferase</fullName>
        <ecNumber evidence="6">2.7.7.41</ecNumber>
    </recommendedName>
    <alternativeName>
        <fullName evidence="20">CDP-DAG synthase</fullName>
    </alternativeName>
    <alternativeName>
        <fullName evidence="22">CDP-DG synthase</fullName>
    </alternativeName>
    <alternativeName>
        <fullName evidence="18">CDP-diacylglycerol synthase</fullName>
    </alternativeName>
    <alternativeName>
        <fullName evidence="21">CDP-diglyceride pyrophosphorylase</fullName>
    </alternativeName>
    <alternativeName>
        <fullName evidence="23">CDP-diglyceride synthase</fullName>
    </alternativeName>
    <alternativeName>
        <fullName evidence="19">CTP:phosphatidate cytidylyltransferase</fullName>
    </alternativeName>
</protein>
<evidence type="ECO:0000256" key="2">
    <source>
        <dbReference type="ARBA" id="ARBA00004651"/>
    </source>
</evidence>
<evidence type="ECO:0000256" key="1">
    <source>
        <dbReference type="ARBA" id="ARBA00001698"/>
    </source>
</evidence>
<keyword evidence="11 25" id="KW-0812">Transmembrane</keyword>
<dbReference type="EC" id="2.7.7.41" evidence="6"/>
<dbReference type="PANTHER" id="PTHR46382:SF1">
    <property type="entry name" value="PHOSPHATIDATE CYTIDYLYLTRANSFERASE"/>
    <property type="match status" value="1"/>
</dbReference>
<evidence type="ECO:0000256" key="5">
    <source>
        <dbReference type="ARBA" id="ARBA00010185"/>
    </source>
</evidence>
<feature type="transmembrane region" description="Helical" evidence="25">
    <location>
        <begin position="157"/>
        <end position="180"/>
    </location>
</feature>
<gene>
    <name evidence="26" type="ORF">QJ043_02765</name>
</gene>
<evidence type="ECO:0000256" key="20">
    <source>
        <dbReference type="ARBA" id="ARBA00032253"/>
    </source>
</evidence>
<keyword evidence="27" id="KW-1185">Reference proteome</keyword>
<evidence type="ECO:0000256" key="17">
    <source>
        <dbReference type="ARBA" id="ARBA00023264"/>
    </source>
</evidence>
<comment type="catalytic activity">
    <reaction evidence="1">
        <text>a 1,2-diacyl-sn-glycero-3-phosphate + CTP + H(+) = a CDP-1,2-diacyl-sn-glycerol + diphosphate</text>
        <dbReference type="Rhea" id="RHEA:16229"/>
        <dbReference type="ChEBI" id="CHEBI:15378"/>
        <dbReference type="ChEBI" id="CHEBI:33019"/>
        <dbReference type="ChEBI" id="CHEBI:37563"/>
        <dbReference type="ChEBI" id="CHEBI:58332"/>
        <dbReference type="ChEBI" id="CHEBI:58608"/>
        <dbReference type="EC" id="2.7.7.41"/>
    </reaction>
</comment>
<evidence type="ECO:0000256" key="14">
    <source>
        <dbReference type="ARBA" id="ARBA00023098"/>
    </source>
</evidence>
<feature type="transmembrane region" description="Helical" evidence="25">
    <location>
        <begin position="192"/>
        <end position="212"/>
    </location>
</feature>
<comment type="similarity">
    <text evidence="5">Belongs to the CDS family.</text>
</comment>
<evidence type="ECO:0000256" key="16">
    <source>
        <dbReference type="ARBA" id="ARBA00023209"/>
    </source>
</evidence>
<keyword evidence="12 26" id="KW-0548">Nucleotidyltransferase</keyword>
<keyword evidence="16" id="KW-0594">Phospholipid biosynthesis</keyword>
<name>A0ABT6ZIX7_9ACTN</name>
<evidence type="ECO:0000256" key="4">
    <source>
        <dbReference type="ARBA" id="ARBA00005189"/>
    </source>
</evidence>
<comment type="subcellular location">
    <subcellularLocation>
        <location evidence="2">Cell membrane</location>
        <topology evidence="2">Multi-pass membrane protein</topology>
    </subcellularLocation>
</comment>
<feature type="region of interest" description="Disordered" evidence="24">
    <location>
        <begin position="1"/>
        <end position="24"/>
    </location>
</feature>
<feature type="transmembrane region" description="Helical" evidence="25">
    <location>
        <begin position="132"/>
        <end position="150"/>
    </location>
</feature>
<comment type="pathway">
    <text evidence="3">Phospholipid metabolism; CDP-diacylglycerol biosynthesis; CDP-diacylglycerol from sn-glycerol 3-phosphate: step 3/3.</text>
</comment>
<comment type="caution">
    <text evidence="26">The sequence shown here is derived from an EMBL/GenBank/DDBJ whole genome shotgun (WGS) entry which is preliminary data.</text>
</comment>
<keyword evidence="13 25" id="KW-1133">Transmembrane helix</keyword>
<dbReference type="Pfam" id="PF01148">
    <property type="entry name" value="CTP_transf_1"/>
    <property type="match status" value="1"/>
</dbReference>
<dbReference type="RefSeq" id="WP_283712640.1">
    <property type="nucleotide sequence ID" value="NZ_JASJEW010000001.1"/>
</dbReference>
<accession>A0ABT6ZIX7</accession>
<evidence type="ECO:0000256" key="13">
    <source>
        <dbReference type="ARBA" id="ARBA00022989"/>
    </source>
</evidence>
<evidence type="ECO:0000256" key="8">
    <source>
        <dbReference type="ARBA" id="ARBA00022475"/>
    </source>
</evidence>
<dbReference type="Proteomes" id="UP001431693">
    <property type="component" value="Unassembled WGS sequence"/>
</dbReference>
<evidence type="ECO:0000256" key="23">
    <source>
        <dbReference type="ARBA" id="ARBA00033406"/>
    </source>
</evidence>
<comment type="pathway">
    <text evidence="4">Lipid metabolism.</text>
</comment>
<evidence type="ECO:0000256" key="24">
    <source>
        <dbReference type="SAM" id="MobiDB-lite"/>
    </source>
</evidence>
<evidence type="ECO:0000256" key="3">
    <source>
        <dbReference type="ARBA" id="ARBA00005119"/>
    </source>
</evidence>
<feature type="transmembrane region" description="Helical" evidence="25">
    <location>
        <begin position="233"/>
        <end position="252"/>
    </location>
</feature>
<keyword evidence="14" id="KW-0443">Lipid metabolism</keyword>
<evidence type="ECO:0000256" key="12">
    <source>
        <dbReference type="ARBA" id="ARBA00022695"/>
    </source>
</evidence>
<evidence type="ECO:0000256" key="11">
    <source>
        <dbReference type="ARBA" id="ARBA00022692"/>
    </source>
</evidence>
<sequence length="325" mass="35192">MADEDRRGTNHTGPESTRERNLETAIDSYAHKREAREDARLAGESKSGRARSGIEKLMTRTLYGALYAVIVLACLWFGKIPTAALFAAMAWLCCSEFFRIARMMGRMPNEVIGLAAAVVFPILPLLPDAWTPFWLSLLVLAAGVWYVWTLPASIGDVALTVFGPVYTGYLMSSVVMIRMLEPPVPGTSLGSFLLVFGVIASIWMSDAAAYFVGSRFGRHKMVPKISPNKTWEGFAGGLVGSVFVWLLMAVLQVPGVNLWLAIVGGLCVGIVSVIGDLFESRLKRAAGVKDSGNFIPGHGGMLDRSDSILFGCMTAYLILKLGGFS</sequence>
<evidence type="ECO:0000256" key="18">
    <source>
        <dbReference type="ARBA" id="ARBA00029893"/>
    </source>
</evidence>
<evidence type="ECO:0000256" key="7">
    <source>
        <dbReference type="ARBA" id="ARBA00019373"/>
    </source>
</evidence>
<evidence type="ECO:0000313" key="27">
    <source>
        <dbReference type="Proteomes" id="UP001431693"/>
    </source>
</evidence>
<keyword evidence="10 26" id="KW-0808">Transferase</keyword>
<reference evidence="26" key="1">
    <citation type="submission" date="2023-05" db="EMBL/GenBank/DDBJ databases">
        <title>[olsenella] sp. nov., isolated from a pig farm feces dump.</title>
        <authorList>
            <person name="Chang Y.-H."/>
        </authorList>
    </citation>
    <scope>NUCLEOTIDE SEQUENCE</scope>
    <source>
        <strain evidence="26">YH-ols2217</strain>
    </source>
</reference>
<evidence type="ECO:0000256" key="15">
    <source>
        <dbReference type="ARBA" id="ARBA00023136"/>
    </source>
</evidence>
<dbReference type="EMBL" id="JASJEX010000001">
    <property type="protein sequence ID" value="MDJ1129006.1"/>
    <property type="molecule type" value="Genomic_DNA"/>
</dbReference>
<feature type="transmembrane region" description="Helical" evidence="25">
    <location>
        <begin position="258"/>
        <end position="278"/>
    </location>
</feature>
<evidence type="ECO:0000256" key="10">
    <source>
        <dbReference type="ARBA" id="ARBA00022679"/>
    </source>
</evidence>
<evidence type="ECO:0000256" key="19">
    <source>
        <dbReference type="ARBA" id="ARBA00031825"/>
    </source>
</evidence>
<proteinExistence type="inferred from homology"/>
<keyword evidence="17" id="KW-1208">Phospholipid metabolism</keyword>
<evidence type="ECO:0000256" key="22">
    <source>
        <dbReference type="ARBA" id="ARBA00032743"/>
    </source>
</evidence>
<evidence type="ECO:0000256" key="21">
    <source>
        <dbReference type="ARBA" id="ARBA00032396"/>
    </source>
</evidence>
<dbReference type="GO" id="GO:0004605">
    <property type="term" value="F:phosphatidate cytidylyltransferase activity"/>
    <property type="evidence" value="ECO:0007669"/>
    <property type="project" value="UniProtKB-EC"/>
</dbReference>
<keyword evidence="15 25" id="KW-0472">Membrane</keyword>
<dbReference type="PANTHER" id="PTHR46382">
    <property type="entry name" value="PHOSPHATIDATE CYTIDYLYLTRANSFERASE"/>
    <property type="match status" value="1"/>
</dbReference>
<evidence type="ECO:0000256" key="9">
    <source>
        <dbReference type="ARBA" id="ARBA00022516"/>
    </source>
</evidence>
<evidence type="ECO:0000256" key="25">
    <source>
        <dbReference type="SAM" id="Phobius"/>
    </source>
</evidence>